<keyword evidence="1" id="KW-0175">Coiled coil</keyword>
<feature type="compositionally biased region" description="Low complexity" evidence="2">
    <location>
        <begin position="112"/>
        <end position="123"/>
    </location>
</feature>
<reference evidence="3 4" key="1">
    <citation type="submission" date="2016-04" db="EMBL/GenBank/DDBJ databases">
        <authorList>
            <person name="Evans L.H."/>
            <person name="Alamgir A."/>
            <person name="Owens N."/>
            <person name="Weber N.D."/>
            <person name="Virtaneva K."/>
            <person name="Barbian K."/>
            <person name="Babar A."/>
            <person name="Rosenke K."/>
        </authorList>
    </citation>
    <scope>NUCLEOTIDE SEQUENCE [LARGE SCALE GENOMIC DNA]</scope>
    <source>
        <strain evidence="3 4">PMB02</strain>
    </source>
</reference>
<name>A0A179SLQ7_9HYPH</name>
<dbReference type="STRING" id="427683.A5481_01280"/>
<dbReference type="AlphaFoldDB" id="A0A179SLQ7"/>
<dbReference type="OrthoDB" id="7677041at2"/>
<feature type="region of interest" description="Disordered" evidence="2">
    <location>
        <begin position="1"/>
        <end position="91"/>
    </location>
</feature>
<evidence type="ECO:0000313" key="4">
    <source>
        <dbReference type="Proteomes" id="UP000078316"/>
    </source>
</evidence>
<evidence type="ECO:0000256" key="1">
    <source>
        <dbReference type="SAM" id="Coils"/>
    </source>
</evidence>
<dbReference type="RefSeq" id="WP_053082518.1">
    <property type="nucleotide sequence ID" value="NZ_LWHQ01000005.1"/>
</dbReference>
<evidence type="ECO:0000313" key="3">
    <source>
        <dbReference type="EMBL" id="OAS27424.1"/>
    </source>
</evidence>
<dbReference type="Proteomes" id="UP000078316">
    <property type="component" value="Unassembled WGS sequence"/>
</dbReference>
<proteinExistence type="predicted"/>
<accession>A0A179SLQ7</accession>
<dbReference type="EMBL" id="LWHQ01000005">
    <property type="protein sequence ID" value="OAS27424.1"/>
    <property type="molecule type" value="Genomic_DNA"/>
</dbReference>
<feature type="coiled-coil region" evidence="1">
    <location>
        <begin position="172"/>
        <end position="207"/>
    </location>
</feature>
<protein>
    <submittedName>
        <fullName evidence="3">Uncharacterized protein</fullName>
    </submittedName>
</protein>
<sequence>MSAVIARYLPEFPPDEVPAPVQVKGPAQDKGAAQAPALPSPRAQGANPASPTFGDPWAGLARAPLRDAPEAGPVAPARAGSPDGVPGNPVESLVQNLAEVWREGLHALVAPSSAPPSFAEPSATWAPATRPSGPDPVATNPLVKPPAQKRETPEERAALIAEAEARGRLQGLAEARQEAETARLQAAEAAEARLAEARRHWSEAEAAALADGFSAALRALDAALSDRIARLLVPVLTDALRRRAVAELSGALARLLAEPQAANVRVSGPEDLLAALAARLGPLAAAVSFTPAETAEVQVSADQTVIDTQLGAWTRLIAAAVAET</sequence>
<evidence type="ECO:0000256" key="2">
    <source>
        <dbReference type="SAM" id="MobiDB-lite"/>
    </source>
</evidence>
<gene>
    <name evidence="3" type="ORF">A5481_01280</name>
</gene>
<comment type="caution">
    <text evidence="3">The sequence shown here is derived from an EMBL/GenBank/DDBJ whole genome shotgun (WGS) entry which is preliminary data.</text>
</comment>
<organism evidence="3 4">
    <name type="scientific">Methylobacterium platani</name>
    <dbReference type="NCBI Taxonomy" id="427683"/>
    <lineage>
        <taxon>Bacteria</taxon>
        <taxon>Pseudomonadati</taxon>
        <taxon>Pseudomonadota</taxon>
        <taxon>Alphaproteobacteria</taxon>
        <taxon>Hyphomicrobiales</taxon>
        <taxon>Methylobacteriaceae</taxon>
        <taxon>Methylobacterium</taxon>
    </lineage>
</organism>
<feature type="region of interest" description="Disordered" evidence="2">
    <location>
        <begin position="112"/>
        <end position="153"/>
    </location>
</feature>